<dbReference type="Pfam" id="PF01841">
    <property type="entry name" value="Transglut_core"/>
    <property type="match status" value="1"/>
</dbReference>
<dbReference type="PANTHER" id="PTHR42736">
    <property type="entry name" value="PROTEIN-GLUTAMINE GAMMA-GLUTAMYLTRANSFERASE"/>
    <property type="match status" value="1"/>
</dbReference>
<feature type="compositionally biased region" description="Low complexity" evidence="1">
    <location>
        <begin position="532"/>
        <end position="580"/>
    </location>
</feature>
<evidence type="ECO:0000256" key="2">
    <source>
        <dbReference type="SAM" id="Phobius"/>
    </source>
</evidence>
<dbReference type="InterPro" id="IPR038765">
    <property type="entry name" value="Papain-like_cys_pep_sf"/>
</dbReference>
<dbReference type="EMBL" id="JAUHPV010000007">
    <property type="protein sequence ID" value="MDN4473659.1"/>
    <property type="molecule type" value="Genomic_DNA"/>
</dbReference>
<evidence type="ECO:0000259" key="3">
    <source>
        <dbReference type="SMART" id="SM00460"/>
    </source>
</evidence>
<comment type="caution">
    <text evidence="4">The sequence shown here is derived from an EMBL/GenBank/DDBJ whole genome shotgun (WGS) entry which is preliminary data.</text>
</comment>
<feature type="domain" description="Transglutaminase-like" evidence="3">
    <location>
        <begin position="450"/>
        <end position="520"/>
    </location>
</feature>
<evidence type="ECO:0000313" key="4">
    <source>
        <dbReference type="EMBL" id="MDN4473659.1"/>
    </source>
</evidence>
<name>A0ABT8G4L7_9MICO</name>
<dbReference type="InterPro" id="IPR021878">
    <property type="entry name" value="TgpA_N"/>
</dbReference>
<dbReference type="SMART" id="SM00460">
    <property type="entry name" value="TGc"/>
    <property type="match status" value="1"/>
</dbReference>
<feature type="transmembrane region" description="Helical" evidence="2">
    <location>
        <begin position="165"/>
        <end position="182"/>
    </location>
</feature>
<sequence length="709" mass="74335">MSGRIRVPWPASMLLALATGISLLAYSDPVDLGGWLLGPLTLLAGVALVVVVTRAVTRSRLLPTALGLLVALAGAVPLHTDYAFPTPAAARALVDAVGEGVTYAATSVAPVEDATPLAPLVTVALVLLFLVTEHISVSWRATGIAGAFLLLPWLPAAIVPWSVPWQAAAAALAAWLGALALTSMHEDVPLPPRLTAWVPAVAATIVVAAMLTPLAVGAPGWGRLPQAQIGGDAATRLDLDLDLRESLNSRSNSVVLTYASTSGSADVLRLYTAEDFNGSEWDRGEEQEQGSPVNTGVLWPEPGLLERDPGASLEISIETLQQDALPVTVDPRRVYASDDWFYDPVRDEVRSATTDTQGLAYTVVTDPGYITAERLQAAPALQGEQSQALELADPIDVDRIGAIARDLVTEAGATTEYEQALAIQRWLRDPAEFTYDTTVALQGRDAVSEFLDTRQGYCVQFATTMVVMARTLDIPARMGVGFLGGEAISPGEYEVIGGNAHAWPELYFPGTGWVRFEPTPAIQASAPEYAEGSDSGATPTPSPSPSTSSEPAPSAPAEPSAEASPSASASAAAEPGDASPTGVPAVLPWVALAVIAAAGVAAWILGRRRSSAREAARGAESAWSRLRDRLPAEARWALSATPYEAARHVRDHVALSPEADAALDELTESVMTLRYAPHGATEELPHDEVERLKGLADAVVTGASRAGTA</sequence>
<keyword evidence="2" id="KW-1133">Transmembrane helix</keyword>
<dbReference type="Proteomes" id="UP001172738">
    <property type="component" value="Unassembled WGS sequence"/>
</dbReference>
<dbReference type="RefSeq" id="WP_301129403.1">
    <property type="nucleotide sequence ID" value="NZ_JAUHPV010000007.1"/>
</dbReference>
<feature type="transmembrane region" description="Helical" evidence="2">
    <location>
        <begin position="586"/>
        <end position="605"/>
    </location>
</feature>
<dbReference type="PANTHER" id="PTHR42736:SF1">
    <property type="entry name" value="PROTEIN-GLUTAMINE GAMMA-GLUTAMYLTRANSFERASE"/>
    <property type="match status" value="1"/>
</dbReference>
<dbReference type="Gene3D" id="3.10.620.30">
    <property type="match status" value="1"/>
</dbReference>
<feature type="transmembrane region" description="Helical" evidence="2">
    <location>
        <begin position="32"/>
        <end position="53"/>
    </location>
</feature>
<keyword evidence="5" id="KW-1185">Reference proteome</keyword>
<evidence type="ECO:0000313" key="5">
    <source>
        <dbReference type="Proteomes" id="UP001172738"/>
    </source>
</evidence>
<feature type="transmembrane region" description="Helical" evidence="2">
    <location>
        <begin position="60"/>
        <end position="78"/>
    </location>
</feature>
<feature type="transmembrane region" description="Helical" evidence="2">
    <location>
        <begin position="139"/>
        <end position="159"/>
    </location>
</feature>
<dbReference type="SUPFAM" id="SSF54001">
    <property type="entry name" value="Cysteine proteinases"/>
    <property type="match status" value="1"/>
</dbReference>
<feature type="transmembrane region" description="Helical" evidence="2">
    <location>
        <begin position="7"/>
        <end position="26"/>
    </location>
</feature>
<keyword evidence="2" id="KW-0472">Membrane</keyword>
<protein>
    <submittedName>
        <fullName evidence="4">TransglutaminaseTgpA domain-containing protein</fullName>
    </submittedName>
</protein>
<reference evidence="4" key="1">
    <citation type="submission" date="2023-06" db="EMBL/GenBank/DDBJ databases">
        <title>SYSU T00b26.</title>
        <authorList>
            <person name="Gao L."/>
            <person name="Fang B.-Z."/>
            <person name="Li W.-J."/>
        </authorList>
    </citation>
    <scope>NUCLEOTIDE SEQUENCE</scope>
    <source>
        <strain evidence="4">SYSU T00b26</strain>
    </source>
</reference>
<proteinExistence type="predicted"/>
<dbReference type="InterPro" id="IPR052901">
    <property type="entry name" value="Bact_TGase-like"/>
</dbReference>
<gene>
    <name evidence="4" type="ORF">QQX04_11705</name>
</gene>
<dbReference type="InterPro" id="IPR002931">
    <property type="entry name" value="Transglutaminase-like"/>
</dbReference>
<feature type="transmembrane region" description="Helical" evidence="2">
    <location>
        <begin position="114"/>
        <end position="132"/>
    </location>
</feature>
<feature type="region of interest" description="Disordered" evidence="1">
    <location>
        <begin position="527"/>
        <end position="580"/>
    </location>
</feature>
<feature type="transmembrane region" description="Helical" evidence="2">
    <location>
        <begin position="194"/>
        <end position="216"/>
    </location>
</feature>
<organism evidence="4 5">
    <name type="scientific">Demequina zhanjiangensis</name>
    <dbReference type="NCBI Taxonomy" id="3051659"/>
    <lineage>
        <taxon>Bacteria</taxon>
        <taxon>Bacillati</taxon>
        <taxon>Actinomycetota</taxon>
        <taxon>Actinomycetes</taxon>
        <taxon>Micrococcales</taxon>
        <taxon>Demequinaceae</taxon>
        <taxon>Demequina</taxon>
    </lineage>
</organism>
<keyword evidence="2" id="KW-0812">Transmembrane</keyword>
<evidence type="ECO:0000256" key="1">
    <source>
        <dbReference type="SAM" id="MobiDB-lite"/>
    </source>
</evidence>
<accession>A0ABT8G4L7</accession>
<dbReference type="Pfam" id="PF11992">
    <property type="entry name" value="TgpA_N"/>
    <property type="match status" value="1"/>
</dbReference>